<accession>A0A8T3YIS9</accession>
<proteinExistence type="predicted"/>
<dbReference type="AlphaFoldDB" id="A0A8T3YIS9"/>
<name>A0A8T3YIS9_9ARCH</name>
<dbReference type="EMBL" id="JACQPB010000022">
    <property type="protein sequence ID" value="MBI4210163.1"/>
    <property type="molecule type" value="Genomic_DNA"/>
</dbReference>
<evidence type="ECO:0000313" key="1">
    <source>
        <dbReference type="EMBL" id="MBI4210163.1"/>
    </source>
</evidence>
<evidence type="ECO:0000313" key="2">
    <source>
        <dbReference type="Proteomes" id="UP000732298"/>
    </source>
</evidence>
<comment type="caution">
    <text evidence="1">The sequence shown here is derived from an EMBL/GenBank/DDBJ whole genome shotgun (WGS) entry which is preliminary data.</text>
</comment>
<protein>
    <submittedName>
        <fullName evidence="1">Uncharacterized protein</fullName>
    </submittedName>
</protein>
<reference evidence="1" key="1">
    <citation type="submission" date="2020-07" db="EMBL/GenBank/DDBJ databases">
        <title>Huge and variable diversity of episymbiotic CPR bacteria and DPANN archaea in groundwater ecosystems.</title>
        <authorList>
            <person name="He C.Y."/>
            <person name="Keren R."/>
            <person name="Whittaker M."/>
            <person name="Farag I.F."/>
            <person name="Doudna J."/>
            <person name="Cate J.H.D."/>
            <person name="Banfield J.F."/>
        </authorList>
    </citation>
    <scope>NUCLEOTIDE SEQUENCE</scope>
    <source>
        <strain evidence="1">NC_groundwater_1296_Ag_S-0.2um_52_80</strain>
    </source>
</reference>
<sequence>MPRRLKPTLKPHITRSRKAWLREANKGAPFDVNIAGASSLAELELRTRQSMAGAGTFTLMRSRFRQRDGEIKTVLQLASETFPGSFSPKQVSGAAWSNEEAAQIARGLKRGFWVDFILGKSKELYHRSW</sequence>
<organism evidence="1 2">
    <name type="scientific">Candidatus Iainarchaeum sp</name>
    <dbReference type="NCBI Taxonomy" id="3101447"/>
    <lineage>
        <taxon>Archaea</taxon>
        <taxon>Candidatus Iainarchaeota</taxon>
        <taxon>Candidatus Iainarchaeia</taxon>
        <taxon>Candidatus Iainarchaeales</taxon>
        <taxon>Candidatus Iainarchaeaceae</taxon>
        <taxon>Candidatus Iainarchaeum</taxon>
    </lineage>
</organism>
<dbReference type="Proteomes" id="UP000732298">
    <property type="component" value="Unassembled WGS sequence"/>
</dbReference>
<gene>
    <name evidence="1" type="ORF">HY544_01480</name>
</gene>